<keyword evidence="1" id="KW-0540">Nuclease</keyword>
<sequence>MFACTDVDYRMDDSARAAAVFFESWTDEKPSLERVERLANVAPYQAGQFYQRELPCLLAVLDGHLRDLEAVIIDGYVTLDIAGRSGLGQHLFEALGGQIPVIGVAKTAFQGSPHAAQVLRGTSQTPLYITAAGIGVQEAAQHILEMHGAHRMPTLLKRVDRLCREVT</sequence>
<evidence type="ECO:0000313" key="2">
    <source>
        <dbReference type="Proteomes" id="UP001458946"/>
    </source>
</evidence>
<dbReference type="InterPro" id="IPR007581">
    <property type="entry name" value="Endonuclease-V"/>
</dbReference>
<dbReference type="GO" id="GO:0004519">
    <property type="term" value="F:endonuclease activity"/>
    <property type="evidence" value="ECO:0007669"/>
    <property type="project" value="UniProtKB-KW"/>
</dbReference>
<protein>
    <submittedName>
        <fullName evidence="1">Endonuclease V</fullName>
    </submittedName>
</protein>
<keyword evidence="1" id="KW-0378">Hydrolase</keyword>
<evidence type="ECO:0000313" key="1">
    <source>
        <dbReference type="EMBL" id="GAA5502626.1"/>
    </source>
</evidence>
<reference evidence="1 2" key="1">
    <citation type="submission" date="2024-02" db="EMBL/GenBank/DDBJ databases">
        <title>Deinococcus xinjiangensis NBRC 107630.</title>
        <authorList>
            <person name="Ichikawa N."/>
            <person name="Katano-Makiyama Y."/>
            <person name="Hidaka K."/>
        </authorList>
    </citation>
    <scope>NUCLEOTIDE SEQUENCE [LARGE SCALE GENOMIC DNA]</scope>
    <source>
        <strain evidence="1 2">NBRC 107630</strain>
    </source>
</reference>
<dbReference type="Gene3D" id="3.30.2170.10">
    <property type="entry name" value="archaeoglobus fulgidus dsm 4304 superfamily"/>
    <property type="match status" value="1"/>
</dbReference>
<keyword evidence="2" id="KW-1185">Reference proteome</keyword>
<dbReference type="RefSeq" id="WP_353542593.1">
    <property type="nucleotide sequence ID" value="NZ_BAABRN010000026.1"/>
</dbReference>
<accession>A0ABP9VDB5</accession>
<proteinExistence type="predicted"/>
<comment type="caution">
    <text evidence="1">The sequence shown here is derived from an EMBL/GenBank/DDBJ whole genome shotgun (WGS) entry which is preliminary data.</text>
</comment>
<name>A0ABP9VDB5_9DEIO</name>
<dbReference type="Proteomes" id="UP001458946">
    <property type="component" value="Unassembled WGS sequence"/>
</dbReference>
<gene>
    <name evidence="1" type="primary">nfi</name>
    <name evidence="1" type="ORF">Dxin01_02370</name>
</gene>
<dbReference type="EMBL" id="BAABRN010000026">
    <property type="protein sequence ID" value="GAA5502626.1"/>
    <property type="molecule type" value="Genomic_DNA"/>
</dbReference>
<keyword evidence="1" id="KW-0255">Endonuclease</keyword>
<dbReference type="Pfam" id="PF04493">
    <property type="entry name" value="Endonuclease_5"/>
    <property type="match status" value="1"/>
</dbReference>
<organism evidence="1 2">
    <name type="scientific">Deinococcus xinjiangensis</name>
    <dbReference type="NCBI Taxonomy" id="457454"/>
    <lineage>
        <taxon>Bacteria</taxon>
        <taxon>Thermotogati</taxon>
        <taxon>Deinococcota</taxon>
        <taxon>Deinococci</taxon>
        <taxon>Deinococcales</taxon>
        <taxon>Deinococcaceae</taxon>
        <taxon>Deinococcus</taxon>
    </lineage>
</organism>